<sequence>MACLVYFEDFAVSKKQEMPNTGYAIIRCDDGVIVARLTSFPVCERALMYRLGDTVSFMPLQPDEIVGTLSLFSQMIEKAKSGVGYQVPPGSVTIPS</sequence>
<comment type="caution">
    <text evidence="1">The sequence shown here is derived from an EMBL/GenBank/DDBJ whole genome shotgun (WGS) entry which is preliminary data.</text>
</comment>
<dbReference type="AlphaFoldDB" id="A0A423A0T6"/>
<gene>
    <name evidence="1" type="ORF">BL124_00002770</name>
</gene>
<evidence type="ECO:0000313" key="2">
    <source>
        <dbReference type="Proteomes" id="UP000283322"/>
    </source>
</evidence>
<organism evidence="1 2">
    <name type="scientific">Klebsiella pneumoniae</name>
    <dbReference type="NCBI Taxonomy" id="573"/>
    <lineage>
        <taxon>Bacteria</taxon>
        <taxon>Pseudomonadati</taxon>
        <taxon>Pseudomonadota</taxon>
        <taxon>Gammaproteobacteria</taxon>
        <taxon>Enterobacterales</taxon>
        <taxon>Enterobacteriaceae</taxon>
        <taxon>Klebsiella/Raoultella group</taxon>
        <taxon>Klebsiella</taxon>
        <taxon>Klebsiella pneumoniae complex</taxon>
    </lineage>
</organism>
<evidence type="ECO:0000313" key="1">
    <source>
        <dbReference type="EMBL" id="ROH03807.1"/>
    </source>
</evidence>
<reference evidence="1 2" key="1">
    <citation type="submission" date="2018-10" db="EMBL/GenBank/DDBJ databases">
        <authorList>
            <person name="Vanduin D."/>
            <person name="Fouts D."/>
            <person name="Wright M."/>
            <person name="Sutton G."/>
            <person name="Nguyen K."/>
            <person name="Kreiswirth B."/>
            <person name="Chen L."/>
            <person name="Rojas L."/>
            <person name="Hujer A."/>
            <person name="Hujer K."/>
            <person name="Bonomo R."/>
            <person name="Adams M."/>
        </authorList>
    </citation>
    <scope>NUCLEOTIDE SEQUENCE [LARGE SCALE GENOMIC DNA]</scope>
    <source>
        <strain evidence="1 2">CRK0165</strain>
    </source>
</reference>
<proteinExistence type="predicted"/>
<dbReference type="Proteomes" id="UP000283322">
    <property type="component" value="Unassembled WGS sequence"/>
</dbReference>
<protein>
    <submittedName>
        <fullName evidence="1">Uncharacterized protein</fullName>
    </submittedName>
</protein>
<dbReference type="EMBL" id="MPYG04000025">
    <property type="protein sequence ID" value="ROH03807.1"/>
    <property type="molecule type" value="Genomic_DNA"/>
</dbReference>
<accession>A0A423A0T6</accession>
<name>A0A423A0T6_KLEPN</name>